<dbReference type="InterPro" id="IPR016195">
    <property type="entry name" value="Pol/histidinol_Pase-like"/>
</dbReference>
<dbReference type="EMBL" id="BJYS01000018">
    <property type="protein sequence ID" value="GEO04880.1"/>
    <property type="molecule type" value="Genomic_DNA"/>
</dbReference>
<evidence type="ECO:0000256" key="4">
    <source>
        <dbReference type="ARBA" id="ARBA00051722"/>
    </source>
</evidence>
<comment type="caution">
    <text evidence="5">The sequence shown here is derived from an EMBL/GenBank/DDBJ whole genome shotgun (WGS) entry which is preliminary data.</text>
</comment>
<dbReference type="PANTHER" id="PTHR39181">
    <property type="entry name" value="TYROSINE-PROTEIN PHOSPHATASE YWQE"/>
    <property type="match status" value="1"/>
</dbReference>
<keyword evidence="6" id="KW-1185">Reference proteome</keyword>
<dbReference type="OrthoDB" id="9788539at2"/>
<dbReference type="GO" id="GO:0004725">
    <property type="term" value="F:protein tyrosine phosphatase activity"/>
    <property type="evidence" value="ECO:0007669"/>
    <property type="project" value="UniProtKB-EC"/>
</dbReference>
<dbReference type="SUPFAM" id="SSF89550">
    <property type="entry name" value="PHP domain-like"/>
    <property type="match status" value="1"/>
</dbReference>
<evidence type="ECO:0000256" key="2">
    <source>
        <dbReference type="ARBA" id="ARBA00013064"/>
    </source>
</evidence>
<keyword evidence="3" id="KW-0378">Hydrolase</keyword>
<reference evidence="5 6" key="1">
    <citation type="submission" date="2019-07" db="EMBL/GenBank/DDBJ databases">
        <title>Whole genome shotgun sequence of Adhaeribacter aerolatus NBRC 106133.</title>
        <authorList>
            <person name="Hosoyama A."/>
            <person name="Uohara A."/>
            <person name="Ohji S."/>
            <person name="Ichikawa N."/>
        </authorList>
    </citation>
    <scope>NUCLEOTIDE SEQUENCE [LARGE SCALE GENOMIC DNA]</scope>
    <source>
        <strain evidence="5 6">NBRC 106133</strain>
    </source>
</reference>
<dbReference type="PANTHER" id="PTHR39181:SF1">
    <property type="entry name" value="TYROSINE-PROTEIN PHOSPHATASE YWQE"/>
    <property type="match status" value="1"/>
</dbReference>
<dbReference type="Proteomes" id="UP000321532">
    <property type="component" value="Unassembled WGS sequence"/>
</dbReference>
<dbReference type="InterPro" id="IPR016667">
    <property type="entry name" value="Caps_polysacc_synth_CpsB/CapC"/>
</dbReference>
<evidence type="ECO:0000313" key="6">
    <source>
        <dbReference type="Proteomes" id="UP000321532"/>
    </source>
</evidence>
<name>A0A512AYV3_9BACT</name>
<dbReference type="AlphaFoldDB" id="A0A512AYV3"/>
<dbReference type="Pfam" id="PF19567">
    <property type="entry name" value="CpsB_CapC"/>
    <property type="match status" value="1"/>
</dbReference>
<evidence type="ECO:0000256" key="3">
    <source>
        <dbReference type="ARBA" id="ARBA00022801"/>
    </source>
</evidence>
<accession>A0A512AYV3</accession>
<dbReference type="Gene3D" id="3.20.20.140">
    <property type="entry name" value="Metal-dependent hydrolases"/>
    <property type="match status" value="1"/>
</dbReference>
<dbReference type="RefSeq" id="WP_146898142.1">
    <property type="nucleotide sequence ID" value="NZ_BJYS01000018.1"/>
</dbReference>
<comment type="catalytic activity">
    <reaction evidence="4">
        <text>O-phospho-L-tyrosyl-[protein] + H2O = L-tyrosyl-[protein] + phosphate</text>
        <dbReference type="Rhea" id="RHEA:10684"/>
        <dbReference type="Rhea" id="RHEA-COMP:10136"/>
        <dbReference type="Rhea" id="RHEA-COMP:20101"/>
        <dbReference type="ChEBI" id="CHEBI:15377"/>
        <dbReference type="ChEBI" id="CHEBI:43474"/>
        <dbReference type="ChEBI" id="CHEBI:46858"/>
        <dbReference type="ChEBI" id="CHEBI:61978"/>
        <dbReference type="EC" id="3.1.3.48"/>
    </reaction>
</comment>
<dbReference type="EC" id="3.1.3.48" evidence="2"/>
<dbReference type="PIRSF" id="PIRSF016557">
    <property type="entry name" value="Caps_synth_CpsB"/>
    <property type="match status" value="1"/>
</dbReference>
<evidence type="ECO:0000313" key="5">
    <source>
        <dbReference type="EMBL" id="GEO04880.1"/>
    </source>
</evidence>
<comment type="similarity">
    <text evidence="1">Belongs to the metallo-dependent hydrolases superfamily. CpsB/CapC family.</text>
</comment>
<proteinExistence type="inferred from homology"/>
<evidence type="ECO:0000256" key="1">
    <source>
        <dbReference type="ARBA" id="ARBA00005750"/>
    </source>
</evidence>
<organism evidence="5 6">
    <name type="scientific">Adhaeribacter aerolatus</name>
    <dbReference type="NCBI Taxonomy" id="670289"/>
    <lineage>
        <taxon>Bacteria</taxon>
        <taxon>Pseudomonadati</taxon>
        <taxon>Bacteroidota</taxon>
        <taxon>Cytophagia</taxon>
        <taxon>Cytophagales</taxon>
        <taxon>Hymenobacteraceae</taxon>
        <taxon>Adhaeribacter</taxon>
    </lineage>
</organism>
<gene>
    <name evidence="5" type="ORF">AAE02nite_25440</name>
</gene>
<sequence>MIKAFKKFFRKDNTARPFAGIAVDMHSHLLPGLDDGAGTLEKSLEMIAALGDLGYRKLILTPHIMGDFYRNTPVGIREKLNLVSAAVKDKGWEMELACAAEYYLDEWFLAKVKADEPLLSFGDNYVLIETSYINEPFNFKEIIFSLKAAGYTPVLAHPERYTYLYNRLDALQEIHDLGVLFQVNLNSFSGYYSPAARKVAEKLVELKQVHFVGTDAHALRHLEILPKAAANPYFKKALALPLRNPQL</sequence>
<protein>
    <recommendedName>
        <fullName evidence="2">protein-tyrosine-phosphatase</fullName>
        <ecNumber evidence="2">3.1.3.48</ecNumber>
    </recommendedName>
</protein>
<dbReference type="GO" id="GO:0030145">
    <property type="term" value="F:manganese ion binding"/>
    <property type="evidence" value="ECO:0007669"/>
    <property type="project" value="InterPro"/>
</dbReference>